<evidence type="ECO:0000313" key="1">
    <source>
        <dbReference type="EMBL" id="KAG2398851.1"/>
    </source>
</evidence>
<reference evidence="1 2" key="1">
    <citation type="submission" date="2020-05" db="EMBL/GenBank/DDBJ databases">
        <title>Vigna angularis (adzuki bean) Var. LongXiaoDou No. 4 denovo assembly.</title>
        <authorList>
            <person name="Xiang H."/>
        </authorList>
    </citation>
    <scope>NUCLEOTIDE SEQUENCE [LARGE SCALE GENOMIC DNA]</scope>
    <source>
        <tissue evidence="1">Leaf</tissue>
    </source>
</reference>
<sequence length="66" mass="7736">MCIDRSESQTRRITVWAKRKAQWAVAQSIMHGLQVPGIAYQAQKPAEAARFRELDIPRKKWDRLRS</sequence>
<dbReference type="Proteomes" id="UP000743370">
    <property type="component" value="Unassembled WGS sequence"/>
</dbReference>
<evidence type="ECO:0000313" key="2">
    <source>
        <dbReference type="Proteomes" id="UP000743370"/>
    </source>
</evidence>
<proteinExistence type="predicted"/>
<gene>
    <name evidence="1" type="ORF">HKW66_Vig0086680</name>
</gene>
<dbReference type="AlphaFoldDB" id="A0A8T0KHA1"/>
<organism evidence="1 2">
    <name type="scientific">Phaseolus angularis</name>
    <name type="common">Azuki bean</name>
    <name type="synonym">Vigna angularis</name>
    <dbReference type="NCBI Taxonomy" id="3914"/>
    <lineage>
        <taxon>Eukaryota</taxon>
        <taxon>Viridiplantae</taxon>
        <taxon>Streptophyta</taxon>
        <taxon>Embryophyta</taxon>
        <taxon>Tracheophyta</taxon>
        <taxon>Spermatophyta</taxon>
        <taxon>Magnoliopsida</taxon>
        <taxon>eudicotyledons</taxon>
        <taxon>Gunneridae</taxon>
        <taxon>Pentapetalae</taxon>
        <taxon>rosids</taxon>
        <taxon>fabids</taxon>
        <taxon>Fabales</taxon>
        <taxon>Fabaceae</taxon>
        <taxon>Papilionoideae</taxon>
        <taxon>50 kb inversion clade</taxon>
        <taxon>NPAAA clade</taxon>
        <taxon>indigoferoid/millettioid clade</taxon>
        <taxon>Phaseoleae</taxon>
        <taxon>Vigna</taxon>
    </lineage>
</organism>
<accession>A0A8T0KHA1</accession>
<name>A0A8T0KHA1_PHAAN</name>
<comment type="caution">
    <text evidence="1">The sequence shown here is derived from an EMBL/GenBank/DDBJ whole genome shotgun (WGS) entry which is preliminary data.</text>
</comment>
<dbReference type="EMBL" id="JABFOF010000004">
    <property type="protein sequence ID" value="KAG2398851.1"/>
    <property type="molecule type" value="Genomic_DNA"/>
</dbReference>
<protein>
    <submittedName>
        <fullName evidence="1">Uncharacterized protein</fullName>
    </submittedName>
</protein>